<keyword evidence="3" id="KW-0804">Transcription</keyword>
<keyword evidence="1" id="KW-0805">Transcription regulation</keyword>
<dbReference type="SMART" id="SM00862">
    <property type="entry name" value="Trans_reg_C"/>
    <property type="match status" value="1"/>
</dbReference>
<feature type="DNA-binding region" description="OmpR/PhoB-type" evidence="4">
    <location>
        <begin position="1"/>
        <end position="99"/>
    </location>
</feature>
<dbReference type="Gene3D" id="1.10.10.10">
    <property type="entry name" value="Winged helix-like DNA-binding domain superfamily/Winged helix DNA-binding domain"/>
    <property type="match status" value="1"/>
</dbReference>
<dbReference type="PROSITE" id="PS51755">
    <property type="entry name" value="OMPR_PHOB"/>
    <property type="match status" value="1"/>
</dbReference>
<accession>A0ABY5NX01</accession>
<feature type="domain" description="OmpR/PhoB-type" evidence="5">
    <location>
        <begin position="1"/>
        <end position="99"/>
    </location>
</feature>
<evidence type="ECO:0000313" key="7">
    <source>
        <dbReference type="Proteomes" id="UP001058273"/>
    </source>
</evidence>
<evidence type="ECO:0000259" key="5">
    <source>
        <dbReference type="PROSITE" id="PS51755"/>
    </source>
</evidence>
<name>A0ABY5NX01_9ENTE</name>
<organism evidence="6 7">
    <name type="scientific">Vagococcus luciliae</name>
    <dbReference type="NCBI Taxonomy" id="2920380"/>
    <lineage>
        <taxon>Bacteria</taxon>
        <taxon>Bacillati</taxon>
        <taxon>Bacillota</taxon>
        <taxon>Bacilli</taxon>
        <taxon>Lactobacillales</taxon>
        <taxon>Enterococcaceae</taxon>
        <taxon>Vagococcus</taxon>
    </lineage>
</organism>
<dbReference type="Pfam" id="PF00486">
    <property type="entry name" value="Trans_reg_C"/>
    <property type="match status" value="1"/>
</dbReference>
<dbReference type="InterPro" id="IPR001867">
    <property type="entry name" value="OmpR/PhoB-type_DNA-bd"/>
</dbReference>
<reference evidence="6" key="2">
    <citation type="submission" date="2022-08" db="EMBL/GenBank/DDBJ databases">
        <authorList>
            <person name="Poehlein A."/>
            <person name="Guzman J."/>
            <person name="Daniel R."/>
            <person name="Vilcinskas A."/>
        </authorList>
    </citation>
    <scope>NUCLEOTIDE SEQUENCE</scope>
    <source>
        <strain evidence="6">G314FT</strain>
    </source>
</reference>
<keyword evidence="7" id="KW-1185">Reference proteome</keyword>
<dbReference type="InterPro" id="IPR036388">
    <property type="entry name" value="WH-like_DNA-bd_sf"/>
</dbReference>
<evidence type="ECO:0000256" key="4">
    <source>
        <dbReference type="PROSITE-ProRule" id="PRU01091"/>
    </source>
</evidence>
<evidence type="ECO:0000256" key="3">
    <source>
        <dbReference type="ARBA" id="ARBA00023163"/>
    </source>
</evidence>
<evidence type="ECO:0000256" key="1">
    <source>
        <dbReference type="ARBA" id="ARBA00023015"/>
    </source>
</evidence>
<sequence length="99" mass="11881">MDAVIFHYDRVNLTNFIQELEEVIFTTKEFSLLLFLVTHPNAVWSKEKLFEMIWEQDIFYSDASTITVHIKRIREKLKQHGIQNFPIETIWGSGYRFNL</sequence>
<proteinExistence type="predicted"/>
<keyword evidence="2 4" id="KW-0238">DNA-binding</keyword>
<dbReference type="InterPro" id="IPR016032">
    <property type="entry name" value="Sig_transdc_resp-reg_C-effctor"/>
</dbReference>
<gene>
    <name evidence="6" type="ORF">G314FT_02610</name>
</gene>
<evidence type="ECO:0000313" key="6">
    <source>
        <dbReference type="EMBL" id="UUV98170.1"/>
    </source>
</evidence>
<dbReference type="CDD" id="cd00383">
    <property type="entry name" value="trans_reg_C"/>
    <property type="match status" value="1"/>
</dbReference>
<evidence type="ECO:0000256" key="2">
    <source>
        <dbReference type="ARBA" id="ARBA00023125"/>
    </source>
</evidence>
<reference evidence="6" key="1">
    <citation type="submission" date="2022-08" db="EMBL/GenBank/DDBJ databases">
        <title>Genome sequence of Vagococcus luciliae DSM 112651.</title>
        <authorList>
            <person name="Juan G."/>
            <person name="Anja P."/>
            <person name="Rolf D."/>
            <person name="Kampfer P."/>
            <person name="Vilcinskas A."/>
        </authorList>
    </citation>
    <scope>NUCLEOTIDE SEQUENCE</scope>
    <source>
        <strain evidence="6">G314FT</strain>
    </source>
</reference>
<protein>
    <recommendedName>
        <fullName evidence="5">OmpR/PhoB-type domain-containing protein</fullName>
    </recommendedName>
</protein>
<dbReference type="EMBL" id="CP102451">
    <property type="protein sequence ID" value="UUV98170.1"/>
    <property type="molecule type" value="Genomic_DNA"/>
</dbReference>
<dbReference type="SUPFAM" id="SSF46894">
    <property type="entry name" value="C-terminal effector domain of the bipartite response regulators"/>
    <property type="match status" value="1"/>
</dbReference>
<dbReference type="Proteomes" id="UP001058273">
    <property type="component" value="Chromosome"/>
</dbReference>